<evidence type="ECO:0000313" key="2">
    <source>
        <dbReference type="EMBL" id="ERN02598.1"/>
    </source>
</evidence>
<feature type="transmembrane region" description="Helical" evidence="1">
    <location>
        <begin position="52"/>
        <end position="75"/>
    </location>
</feature>
<sequence length="114" mass="12483">MFNNISAFVESRKIFAAVTKTLSPTSPALHMSSTIFKASFLTLDGTSTTGVLLLPAVSLASILMLSATSIMTLVMESLKVGYFNRLCVPIGVWDRRLFYPDDTGPSDEDELDWT</sequence>
<keyword evidence="1" id="KW-1133">Transmembrane helix</keyword>
<dbReference type="AlphaFoldDB" id="W1P3U0"/>
<evidence type="ECO:0000313" key="3">
    <source>
        <dbReference type="Proteomes" id="UP000017836"/>
    </source>
</evidence>
<accession>W1P3U0</accession>
<gene>
    <name evidence="2" type="ORF">AMTR_s00087p00142140</name>
</gene>
<keyword evidence="1" id="KW-0812">Transmembrane</keyword>
<proteinExistence type="predicted"/>
<evidence type="ECO:0000256" key="1">
    <source>
        <dbReference type="SAM" id="Phobius"/>
    </source>
</evidence>
<keyword evidence="3" id="KW-1185">Reference proteome</keyword>
<protein>
    <submittedName>
        <fullName evidence="2">Uncharacterized protein</fullName>
    </submittedName>
</protein>
<organism evidence="2 3">
    <name type="scientific">Amborella trichopoda</name>
    <dbReference type="NCBI Taxonomy" id="13333"/>
    <lineage>
        <taxon>Eukaryota</taxon>
        <taxon>Viridiplantae</taxon>
        <taxon>Streptophyta</taxon>
        <taxon>Embryophyta</taxon>
        <taxon>Tracheophyta</taxon>
        <taxon>Spermatophyta</taxon>
        <taxon>Magnoliopsida</taxon>
        <taxon>Amborellales</taxon>
        <taxon>Amborellaceae</taxon>
        <taxon>Amborella</taxon>
    </lineage>
</organism>
<dbReference type="Gramene" id="ERN02598">
    <property type="protein sequence ID" value="ERN02598"/>
    <property type="gene ID" value="AMTR_s00087p00142140"/>
</dbReference>
<dbReference type="EMBL" id="KI394524">
    <property type="protein sequence ID" value="ERN02598.1"/>
    <property type="molecule type" value="Genomic_DNA"/>
</dbReference>
<name>W1P3U0_AMBTC</name>
<reference evidence="3" key="1">
    <citation type="journal article" date="2013" name="Science">
        <title>The Amborella genome and the evolution of flowering plants.</title>
        <authorList>
            <consortium name="Amborella Genome Project"/>
        </authorList>
    </citation>
    <scope>NUCLEOTIDE SEQUENCE [LARGE SCALE GENOMIC DNA]</scope>
</reference>
<dbReference type="HOGENOM" id="CLU_2124433_0_0_1"/>
<keyword evidence="1" id="KW-0472">Membrane</keyword>
<dbReference type="Proteomes" id="UP000017836">
    <property type="component" value="Unassembled WGS sequence"/>
</dbReference>